<feature type="transmembrane region" description="Helical" evidence="1">
    <location>
        <begin position="152"/>
        <end position="172"/>
    </location>
</feature>
<accession>A0ABU8S574</accession>
<evidence type="ECO:0000256" key="1">
    <source>
        <dbReference type="SAM" id="Phobius"/>
    </source>
</evidence>
<feature type="transmembrane region" description="Helical" evidence="1">
    <location>
        <begin position="21"/>
        <end position="44"/>
    </location>
</feature>
<sequence>MASRPPLFPQRRYRKEINRSHSPVLANVMPWLSIMLASVVPQWLSIFSAPVLPPFGYLMLVAWRQVRPGVLPVWAGLPLGLFDDLYSGLPLGSGILLWSLTLIAMELLEATYPWRGVLVDWLVGSVLATGYILLTCLIGGHGAPAIAVTPVLFQILASILLFPLVGRFAAWCDRLRLIRFRSIR</sequence>
<feature type="transmembrane region" description="Helical" evidence="1">
    <location>
        <begin position="85"/>
        <end position="105"/>
    </location>
</feature>
<keyword evidence="1" id="KW-0812">Transmembrane</keyword>
<dbReference type="EMBL" id="JBBHJY010000001">
    <property type="protein sequence ID" value="MEJ6009117.1"/>
    <property type="molecule type" value="Genomic_DNA"/>
</dbReference>
<dbReference type="Proteomes" id="UP001379235">
    <property type="component" value="Unassembled WGS sequence"/>
</dbReference>
<organism evidence="2 3">
    <name type="scientific">Novosphingobium aquae</name>
    <dbReference type="NCBI Taxonomy" id="3133435"/>
    <lineage>
        <taxon>Bacteria</taxon>
        <taxon>Pseudomonadati</taxon>
        <taxon>Pseudomonadota</taxon>
        <taxon>Alphaproteobacteria</taxon>
        <taxon>Sphingomonadales</taxon>
        <taxon>Sphingomonadaceae</taxon>
        <taxon>Novosphingobium</taxon>
    </lineage>
</organism>
<evidence type="ECO:0000313" key="3">
    <source>
        <dbReference type="Proteomes" id="UP001379235"/>
    </source>
</evidence>
<name>A0ABU8S574_9SPHN</name>
<keyword evidence="1" id="KW-0472">Membrane</keyword>
<gene>
    <name evidence="2" type="ORF">WG900_04190</name>
</gene>
<evidence type="ECO:0000313" key="2">
    <source>
        <dbReference type="EMBL" id="MEJ6009117.1"/>
    </source>
</evidence>
<feature type="transmembrane region" description="Helical" evidence="1">
    <location>
        <begin position="117"/>
        <end position="140"/>
    </location>
</feature>
<comment type="caution">
    <text evidence="2">The sequence shown here is derived from an EMBL/GenBank/DDBJ whole genome shotgun (WGS) entry which is preliminary data.</text>
</comment>
<reference evidence="2 3" key="1">
    <citation type="submission" date="2024-03" db="EMBL/GenBank/DDBJ databases">
        <authorList>
            <person name="Jo J.-H."/>
        </authorList>
    </citation>
    <scope>NUCLEOTIDE SEQUENCE [LARGE SCALE GENOMIC DNA]</scope>
    <source>
        <strain evidence="2 3">AS3R-12</strain>
    </source>
</reference>
<protein>
    <submittedName>
        <fullName evidence="2">Rod shape-determining protein MreD</fullName>
    </submittedName>
</protein>
<keyword evidence="1" id="KW-1133">Transmembrane helix</keyword>
<proteinExistence type="predicted"/>
<keyword evidence="3" id="KW-1185">Reference proteome</keyword>
<dbReference type="RefSeq" id="WP_339964904.1">
    <property type="nucleotide sequence ID" value="NZ_JBBHJY010000001.1"/>
</dbReference>